<dbReference type="PANTHER" id="PTHR10969">
    <property type="entry name" value="MICROTUBULE-ASSOCIATED PROTEINS 1A/1B LIGHT CHAIN 3-RELATED"/>
    <property type="match status" value="1"/>
</dbReference>
<evidence type="ECO:0000256" key="2">
    <source>
        <dbReference type="ARBA" id="ARBA00007293"/>
    </source>
</evidence>
<organism evidence="7 8">
    <name type="scientific">Dictyostelium firmibasis</name>
    <dbReference type="NCBI Taxonomy" id="79012"/>
    <lineage>
        <taxon>Eukaryota</taxon>
        <taxon>Amoebozoa</taxon>
        <taxon>Evosea</taxon>
        <taxon>Eumycetozoa</taxon>
        <taxon>Dictyostelia</taxon>
        <taxon>Dictyosteliales</taxon>
        <taxon>Dictyosteliaceae</taxon>
        <taxon>Dictyostelium</taxon>
    </lineage>
</organism>
<keyword evidence="3" id="KW-0472">Membrane</keyword>
<dbReference type="SMR" id="A0AAN7Z140"/>
<keyword evidence="4 5" id="KW-0449">Lipoprotein</keyword>
<dbReference type="Proteomes" id="UP001344447">
    <property type="component" value="Unassembled WGS sequence"/>
</dbReference>
<evidence type="ECO:0000313" key="7">
    <source>
        <dbReference type="EMBL" id="KAK5580325.1"/>
    </source>
</evidence>
<dbReference type="GO" id="GO:0016020">
    <property type="term" value="C:membrane"/>
    <property type="evidence" value="ECO:0007669"/>
    <property type="project" value="UniProtKB-SubCell"/>
</dbReference>
<evidence type="ECO:0000256" key="6">
    <source>
        <dbReference type="RuleBase" id="RU004384"/>
    </source>
</evidence>
<dbReference type="Gene3D" id="3.10.20.90">
    <property type="entry name" value="Phosphatidylinositol 3-kinase Catalytic Subunit, Chain A, domain 1"/>
    <property type="match status" value="1"/>
</dbReference>
<keyword evidence="6" id="KW-0072">Autophagy</keyword>
<comment type="similarity">
    <text evidence="2 6">Belongs to the ATG8 family.</text>
</comment>
<dbReference type="GO" id="GO:0006914">
    <property type="term" value="P:autophagy"/>
    <property type="evidence" value="ECO:0007669"/>
    <property type="project" value="UniProtKB-KW"/>
</dbReference>
<evidence type="ECO:0000256" key="5">
    <source>
        <dbReference type="PIRSR" id="PIRSR604241-50"/>
    </source>
</evidence>
<keyword evidence="8" id="KW-1185">Reference proteome</keyword>
<dbReference type="EMBL" id="JAVFKY010000002">
    <property type="protein sequence ID" value="KAK5580325.1"/>
    <property type="molecule type" value="Genomic_DNA"/>
</dbReference>
<evidence type="ECO:0000313" key="8">
    <source>
        <dbReference type="Proteomes" id="UP001344447"/>
    </source>
</evidence>
<dbReference type="InterPro" id="IPR029071">
    <property type="entry name" value="Ubiquitin-like_domsf"/>
</dbReference>
<dbReference type="AlphaFoldDB" id="A0AAN7Z140"/>
<protein>
    <recommendedName>
        <fullName evidence="6">Autophagy-related protein</fullName>
    </recommendedName>
</protein>
<dbReference type="InterPro" id="IPR004241">
    <property type="entry name" value="Atg8-like"/>
</dbReference>
<name>A0AAN7Z140_9MYCE</name>
<comment type="subcellular location">
    <subcellularLocation>
        <location evidence="1">Membrane</location>
    </subcellularLocation>
</comment>
<evidence type="ECO:0000256" key="4">
    <source>
        <dbReference type="ARBA" id="ARBA00023288"/>
    </source>
</evidence>
<dbReference type="SUPFAM" id="SSF54236">
    <property type="entry name" value="Ubiquitin-like"/>
    <property type="match status" value="1"/>
</dbReference>
<dbReference type="FunFam" id="3.10.20.90:FF:000635">
    <property type="entry name" value="Autophagy-related protein 8"/>
    <property type="match status" value="1"/>
</dbReference>
<evidence type="ECO:0000256" key="1">
    <source>
        <dbReference type="ARBA" id="ARBA00004370"/>
    </source>
</evidence>
<feature type="lipid moiety-binding region" description="Phosphatidylserine amidated glycine; alternate" evidence="5">
    <location>
        <position position="119"/>
    </location>
</feature>
<sequence length="122" mass="14097">MVHVSSFKNDHPLDKRREVAERIRSKYLDRIPVIVEKAPRSDAPDIDKKKYLVPADITVGKFVYEIRKHMTKVSAEKAIYLFVNNTIPPTAALISQIYERYKDEDGFLYITYSGENTFGSDL</sequence>
<gene>
    <name evidence="7" type="ORF">RB653_000341</name>
</gene>
<accession>A0AAN7Z140</accession>
<dbReference type="Pfam" id="PF02991">
    <property type="entry name" value="ATG8"/>
    <property type="match status" value="1"/>
</dbReference>
<reference evidence="7 8" key="1">
    <citation type="submission" date="2023-11" db="EMBL/GenBank/DDBJ databases">
        <title>Dfirmibasis_genome.</title>
        <authorList>
            <person name="Edelbroek B."/>
            <person name="Kjellin J."/>
            <person name="Jerlstrom-Hultqvist J."/>
            <person name="Soderbom F."/>
        </authorList>
    </citation>
    <scope>NUCLEOTIDE SEQUENCE [LARGE SCALE GENOMIC DNA]</scope>
    <source>
        <strain evidence="7 8">TNS-C-14</strain>
    </source>
</reference>
<comment type="caution">
    <text evidence="7">The sequence shown here is derived from an EMBL/GenBank/DDBJ whole genome shotgun (WGS) entry which is preliminary data.</text>
</comment>
<evidence type="ECO:0000256" key="3">
    <source>
        <dbReference type="ARBA" id="ARBA00023136"/>
    </source>
</evidence>
<proteinExistence type="inferred from homology"/>